<evidence type="ECO:0000256" key="1">
    <source>
        <dbReference type="ARBA" id="ARBA00005179"/>
    </source>
</evidence>
<keyword evidence="8" id="KW-1185">Reference proteome</keyword>
<dbReference type="PANTHER" id="PTHR46720">
    <property type="entry name" value="HYDROXYLASE, PUTATIVE (AFU_ORTHOLOGUE AFUA_3G01460)-RELATED"/>
    <property type="match status" value="1"/>
</dbReference>
<reference evidence="7 8" key="1">
    <citation type="submission" date="2019-03" db="EMBL/GenBank/DDBJ databases">
        <title>Draft genome sequence of Xylaria hypoxylon DSM 108379, a ubiquitous saprotrophic-parasitic fungi on hardwood.</title>
        <authorList>
            <person name="Buettner E."/>
            <person name="Leonhardt S."/>
            <person name="Gebauer A.M."/>
            <person name="Liers C."/>
            <person name="Hofrichter M."/>
            <person name="Kellner H."/>
        </authorList>
    </citation>
    <scope>NUCLEOTIDE SEQUENCE [LARGE SCALE GENOMIC DNA]</scope>
    <source>
        <strain evidence="7 8">DSM 108379</strain>
    </source>
</reference>
<dbReference type="STRING" id="37992.A0A4Z0YZR1"/>
<dbReference type="Pfam" id="PF01494">
    <property type="entry name" value="FAD_binding_3"/>
    <property type="match status" value="1"/>
</dbReference>
<dbReference type="AlphaFoldDB" id="A0A4Z0YZR1"/>
<evidence type="ECO:0000256" key="3">
    <source>
        <dbReference type="ARBA" id="ARBA00022630"/>
    </source>
</evidence>
<dbReference type="PRINTS" id="PR00420">
    <property type="entry name" value="RNGMNOXGNASE"/>
</dbReference>
<dbReference type="GO" id="GO:0016491">
    <property type="term" value="F:oxidoreductase activity"/>
    <property type="evidence" value="ECO:0007669"/>
    <property type="project" value="UniProtKB-KW"/>
</dbReference>
<dbReference type="EMBL" id="SKBN01000148">
    <property type="protein sequence ID" value="TGJ81912.1"/>
    <property type="molecule type" value="Genomic_DNA"/>
</dbReference>
<dbReference type="Proteomes" id="UP000297716">
    <property type="component" value="Unassembled WGS sequence"/>
</dbReference>
<keyword evidence="3" id="KW-0285">Flavoprotein</keyword>
<protein>
    <recommendedName>
        <fullName evidence="6">FAD-binding domain-containing protein</fullName>
    </recommendedName>
</protein>
<dbReference type="GO" id="GO:0044550">
    <property type="term" value="P:secondary metabolite biosynthetic process"/>
    <property type="evidence" value="ECO:0007669"/>
    <property type="project" value="TreeGrafter"/>
</dbReference>
<dbReference type="PANTHER" id="PTHR46720:SF3">
    <property type="entry name" value="FAD-BINDING DOMAIN-CONTAINING PROTEIN-RELATED"/>
    <property type="match status" value="1"/>
</dbReference>
<evidence type="ECO:0000256" key="5">
    <source>
        <dbReference type="ARBA" id="ARBA00023002"/>
    </source>
</evidence>
<dbReference type="InterPro" id="IPR036188">
    <property type="entry name" value="FAD/NAD-bd_sf"/>
</dbReference>
<evidence type="ECO:0000313" key="8">
    <source>
        <dbReference type="Proteomes" id="UP000297716"/>
    </source>
</evidence>
<dbReference type="InterPro" id="IPR002938">
    <property type="entry name" value="FAD-bd"/>
</dbReference>
<keyword evidence="5" id="KW-0560">Oxidoreductase</keyword>
<evidence type="ECO:0000313" key="7">
    <source>
        <dbReference type="EMBL" id="TGJ81912.1"/>
    </source>
</evidence>
<evidence type="ECO:0000256" key="2">
    <source>
        <dbReference type="ARBA" id="ARBA00007992"/>
    </source>
</evidence>
<sequence length="419" mass="45919">MSSSIRIAIIGGGLAGASLIHALIKFPHLDVHIFESAAAFKEGGMAFGIARNAQAALELIGLSAAQCLKRAGAVPMRGVRFMMAYGETAGTVADEVDDVVQGKRLTSIVHRADFLQELLADIPRERMHTSKKLQKVDGNGPITLHFTDDTTHECDILVGADGIHSVVRKLVLGDNDPAASPQNSGAWFLMTLQPFDKAQASLGKELVNVEDAREYGWAGQNAFLMHNILSDGQLVQFAIAADDKEATAEPDQWQRTVGADEIKELYHDWPPHLNKAVNELLCAQPEHKALYLWDHRNASTYASGPMCITGDAAHSTTPWQGSGGGMSIEDSLIISSLLGHAKTPSEAVTALQVYDQVRRPRTQRIVKSSRDTGTMLTGRKEIDPETMRTFMSRWDFIIDIDMEKHRDEAIKLMETKLRG</sequence>
<feature type="domain" description="FAD-binding" evidence="6">
    <location>
        <begin position="7"/>
        <end position="368"/>
    </location>
</feature>
<dbReference type="Gene3D" id="3.50.50.60">
    <property type="entry name" value="FAD/NAD(P)-binding domain"/>
    <property type="match status" value="1"/>
</dbReference>
<gene>
    <name evidence="7" type="ORF">E0Z10_g6847</name>
</gene>
<comment type="caution">
    <text evidence="7">The sequence shown here is derived from an EMBL/GenBank/DDBJ whole genome shotgun (WGS) entry which is preliminary data.</text>
</comment>
<organism evidence="7 8">
    <name type="scientific">Xylaria hypoxylon</name>
    <dbReference type="NCBI Taxonomy" id="37992"/>
    <lineage>
        <taxon>Eukaryota</taxon>
        <taxon>Fungi</taxon>
        <taxon>Dikarya</taxon>
        <taxon>Ascomycota</taxon>
        <taxon>Pezizomycotina</taxon>
        <taxon>Sordariomycetes</taxon>
        <taxon>Xylariomycetidae</taxon>
        <taxon>Xylariales</taxon>
        <taxon>Xylariaceae</taxon>
        <taxon>Xylaria</taxon>
    </lineage>
</organism>
<dbReference type="GO" id="GO:0071949">
    <property type="term" value="F:FAD binding"/>
    <property type="evidence" value="ECO:0007669"/>
    <property type="project" value="InterPro"/>
</dbReference>
<accession>A0A4Z0YZR1</accession>
<dbReference type="OrthoDB" id="16820at2759"/>
<dbReference type="SUPFAM" id="SSF51905">
    <property type="entry name" value="FAD/NAD(P)-binding domain"/>
    <property type="match status" value="1"/>
</dbReference>
<evidence type="ECO:0000256" key="4">
    <source>
        <dbReference type="ARBA" id="ARBA00022827"/>
    </source>
</evidence>
<evidence type="ECO:0000259" key="6">
    <source>
        <dbReference type="Pfam" id="PF01494"/>
    </source>
</evidence>
<proteinExistence type="inferred from homology"/>
<dbReference type="InterPro" id="IPR051104">
    <property type="entry name" value="FAD_monoxygenase"/>
</dbReference>
<comment type="pathway">
    <text evidence="1">Secondary metabolite biosynthesis.</text>
</comment>
<name>A0A4Z0YZR1_9PEZI</name>
<comment type="similarity">
    <text evidence="2">Belongs to the paxM FAD-dependent monooxygenase family.</text>
</comment>
<keyword evidence="4" id="KW-0274">FAD</keyword>